<reference evidence="6" key="8">
    <citation type="journal article" date="2015" name="Nat. Commun.">
        <title>RFX transcription factors are essential for hearing in mice.</title>
        <authorList>
            <person name="Elkon R."/>
            <person name="Milon B."/>
            <person name="Morrison L."/>
            <person name="Shah M."/>
            <person name="Vijayakumar S."/>
            <person name="Racherla M."/>
            <person name="Leitch C.C."/>
            <person name="Silipino L."/>
            <person name="Hadi S."/>
            <person name="Weiss-Gayet M."/>
            <person name="Barras E."/>
            <person name="Schmid C.D."/>
            <person name="Ait-Lounis A."/>
            <person name="Barnes A."/>
            <person name="Song Y."/>
            <person name="Eisenman D.J."/>
            <person name="Eliyahu E."/>
            <person name="Frolenkov G.I."/>
            <person name="Strome S.E."/>
            <person name="Durand B."/>
            <person name="Zaghloul N.A."/>
            <person name="Jones S.M."/>
            <person name="Reith W."/>
            <person name="Hertzano R."/>
        </authorList>
    </citation>
    <scope>NUCLEOTIDE SEQUENCE</scope>
    <source>
        <strain evidence="6">Tuebingen</strain>
    </source>
</reference>
<feature type="compositionally biased region" description="Polar residues" evidence="2">
    <location>
        <begin position="167"/>
        <end position="177"/>
    </location>
</feature>
<dbReference type="Gene3D" id="3.40.33.10">
    <property type="entry name" value="CAP"/>
    <property type="match status" value="3"/>
</dbReference>
<evidence type="ECO:0000313" key="4">
    <source>
        <dbReference type="Ensembl" id="ENSDARP00000118616"/>
    </source>
</evidence>
<reference evidence="6" key="2">
    <citation type="journal article" date="2005" name="Genome Res.">
        <title>The zebrafish gene map defines ancestral vertebrate chromosomes.</title>
        <authorList>
            <person name="Woods I.G."/>
            <person name="Wilson C."/>
            <person name="Friedlander B."/>
            <person name="Chang P."/>
            <person name="Reyes D.K."/>
            <person name="Nix R."/>
            <person name="Kelly P.D."/>
            <person name="Chu F."/>
            <person name="Postlethwait J.H."/>
            <person name="Talbot W.S."/>
        </authorList>
    </citation>
    <scope>NUCLEOTIDE SEQUENCE</scope>
    <source>
        <strain evidence="6">Tuebingen</strain>
    </source>
</reference>
<dbReference type="CTD" id="152007"/>
<dbReference type="PaxDb" id="7955-ENSDARP00000118616"/>
<dbReference type="Bgee" id="ENSDARG00000041724">
    <property type="expression patterns" value="Expressed in granulocyte and 20 other cell types or tissues"/>
</dbReference>
<dbReference type="FunFam" id="3.40.33.10:FF:000074">
    <property type="entry name" value="Si:dkey-2n12.1 protein"/>
    <property type="match status" value="1"/>
</dbReference>
<dbReference type="InterPro" id="IPR034113">
    <property type="entry name" value="SCP_GAPR1-like"/>
</dbReference>
<protein>
    <submittedName>
        <fullName evidence="4 6">GLI pathogenesis-related 2</fullName>
    </submittedName>
</protein>
<dbReference type="InterPro" id="IPR035940">
    <property type="entry name" value="CAP_sf"/>
</dbReference>
<dbReference type="PANTHER" id="PTHR10334">
    <property type="entry name" value="CYSTEINE-RICH SECRETORY PROTEIN-RELATED"/>
    <property type="match status" value="1"/>
</dbReference>
<feature type="domain" description="SCP" evidence="3">
    <location>
        <begin position="196"/>
        <end position="328"/>
    </location>
</feature>
<comment type="similarity">
    <text evidence="1">Belongs to the CRISP family.</text>
</comment>
<reference evidence="6" key="9">
    <citation type="journal article" date="2016" name="Sci. Rep.">
        <title>Evolutionary and developmental analysis reveals KANK genes were co-opted for vertebrate vascular development.</title>
        <authorList>
            <person name="Hensley M.R."/>
            <person name="Cui Z."/>
            <person name="Chua R.F."/>
            <person name="Simpson S."/>
            <person name="Shammas N.L."/>
            <person name="Yang J.Y."/>
            <person name="Leung Y.F."/>
            <person name="Zhang G."/>
        </authorList>
    </citation>
    <scope>NUCLEOTIDE SEQUENCE</scope>
    <source>
        <strain evidence="6">Tuebingen</strain>
    </source>
</reference>
<evidence type="ECO:0000256" key="2">
    <source>
        <dbReference type="SAM" id="MobiDB-lite"/>
    </source>
</evidence>
<dbReference type="GeneID" id="325699"/>
<evidence type="ECO:0000259" key="3">
    <source>
        <dbReference type="SMART" id="SM00198"/>
    </source>
</evidence>
<evidence type="ECO:0000313" key="5">
    <source>
        <dbReference type="Proteomes" id="UP000000437"/>
    </source>
</evidence>
<dbReference type="eggNOG" id="KOG3017">
    <property type="taxonomic scope" value="Eukaryota"/>
</dbReference>
<reference evidence="6" key="1">
    <citation type="journal article" date="2004" name="Proc. Natl. Acad. Sci. U.S.A.">
        <title>Hematopoietic gene expression profile in zebrafish kidney marrow.</title>
        <authorList>
            <person name="Song H.D."/>
            <person name="Sun X.J."/>
            <person name="Deng M."/>
            <person name="Zhang G.W."/>
            <person name="Zhou Y."/>
            <person name="Wu X.Y."/>
            <person name="Sheng Y."/>
            <person name="Chen Y."/>
            <person name="Ruan Z."/>
            <person name="Jiang C.L."/>
            <person name="Fan H.Y."/>
            <person name="Zon L.I."/>
            <person name="Kanki J.P."/>
            <person name="Liu T.X."/>
            <person name="Look A.T."/>
            <person name="Chen Z."/>
        </authorList>
    </citation>
    <scope>NUCLEOTIDE SEQUENCE</scope>
    <source>
        <strain evidence="6">Tuebingen</strain>
    </source>
</reference>
<proteinExistence type="inferred from homology"/>
<reference evidence="6" key="7">
    <citation type="journal article" date="2015" name="Dev. Biol.">
        <title>Genome-wide analysis of the zebrafish Klf family identifies two genes important for erythroid maturation.</title>
        <authorList>
            <person name="Xue Y."/>
            <person name="Gao S."/>
            <person name="Liu F."/>
        </authorList>
    </citation>
    <scope>NUCLEOTIDE SEQUENCE</scope>
    <source>
        <strain evidence="6">Tuebingen</strain>
    </source>
</reference>
<reference evidence="6" key="4">
    <citation type="journal article" date="2013" name="Mech. Dev.">
        <title>Global analysis of the haematopoietic and endothelial transcriptome during zebrafish development.</title>
        <authorList>
            <person name="Cannon J.E."/>
            <person name="Place E.S."/>
            <person name="Eve A.M."/>
            <person name="Bradshaw C.R."/>
            <person name="Sesay A."/>
            <person name="Morrell N.W."/>
            <person name="Smith J.C."/>
        </authorList>
    </citation>
    <scope>NUCLEOTIDE SEQUENCE</scope>
    <source>
        <strain evidence="6">Tuebingen</strain>
    </source>
</reference>
<name>A0A8M9QEP8_DANRE</name>
<dbReference type="OrthoDB" id="337038at2759"/>
<organism evidence="4">
    <name type="scientific">Danio rerio</name>
    <name type="common">Zebrafish</name>
    <name type="synonym">Brachydanio rerio</name>
    <dbReference type="NCBI Taxonomy" id="7955"/>
    <lineage>
        <taxon>Eukaryota</taxon>
        <taxon>Metazoa</taxon>
        <taxon>Chordata</taxon>
        <taxon>Craniata</taxon>
        <taxon>Vertebrata</taxon>
        <taxon>Euteleostomi</taxon>
        <taxon>Actinopterygii</taxon>
        <taxon>Neopterygii</taxon>
        <taxon>Teleostei</taxon>
        <taxon>Ostariophysi</taxon>
        <taxon>Cypriniformes</taxon>
        <taxon>Danionidae</taxon>
        <taxon>Danioninae</taxon>
        <taxon>Danio</taxon>
    </lineage>
</organism>
<dbReference type="ZFIN" id="ZDB-GENE-030131-4424">
    <property type="gene designation" value="glipr2"/>
</dbReference>
<dbReference type="OMA" id="IFIVARY"/>
<accession>A2CF32</accession>
<dbReference type="PRINTS" id="PR00838">
    <property type="entry name" value="V5ALLERGEN"/>
</dbReference>
<accession>A0A8M9QEP8</accession>
<dbReference type="KEGG" id="dre:325699"/>
<dbReference type="RefSeq" id="NP_001410593.1">
    <property type="nucleotide sequence ID" value="NM_001423664.1"/>
</dbReference>
<evidence type="ECO:0000313" key="6">
    <source>
        <dbReference type="RefSeq" id="NP_001410593.1"/>
    </source>
</evidence>
<dbReference type="GO" id="GO:0005615">
    <property type="term" value="C:extracellular space"/>
    <property type="evidence" value="ECO:0000318"/>
    <property type="project" value="GO_Central"/>
</dbReference>
<dbReference type="PROSITE" id="PS01009">
    <property type="entry name" value="CRISP_1"/>
    <property type="match status" value="2"/>
</dbReference>
<dbReference type="PRINTS" id="PR00837">
    <property type="entry name" value="V5TPXLIKE"/>
</dbReference>
<reference evidence="4" key="6">
    <citation type="submission" date="2013-08" db="UniProtKB">
        <authorList>
            <consortium name="Ensembl"/>
        </authorList>
    </citation>
    <scope>IDENTIFICATION</scope>
    <source>
        <strain evidence="4">Tuebingen</strain>
    </source>
</reference>
<dbReference type="CDD" id="cd05382">
    <property type="entry name" value="CAP_GAPR1-like"/>
    <property type="match status" value="3"/>
</dbReference>
<dbReference type="Ensembl" id="ENSDART00000141361.2">
    <property type="protein sequence ID" value="ENSDARP00000118616.1"/>
    <property type="gene ID" value="ENSDARG00000041724.7"/>
</dbReference>
<reference evidence="4 5" key="5">
    <citation type="journal article" date="2013" name="Nature">
        <title>The zebrafish reference genome sequence and its relationship to the human genome.</title>
        <authorList>
            <consortium name="Genome Reference Consortium Zebrafish"/>
            <person name="Howe K."/>
            <person name="Clark M.D."/>
            <person name="Torroja C.F."/>
            <person name="Torrance J."/>
            <person name="Berthelot C."/>
            <person name="Muffato M."/>
            <person name="Collins J.E."/>
            <person name="Humphray S."/>
            <person name="McLaren K."/>
            <person name="Matthews L."/>
            <person name="McLaren S."/>
            <person name="Sealy I."/>
            <person name="Caccamo M."/>
            <person name="Churcher C."/>
            <person name="Scott C."/>
            <person name="Barrett J.C."/>
            <person name="Koch R."/>
            <person name="Rauch G.J."/>
            <person name="White S."/>
            <person name="Chow W."/>
            <person name="Kilian B."/>
            <person name="Quintais L.T."/>
            <person name="Guerra-Assuncao J.A."/>
            <person name="Zhou Y."/>
            <person name="Gu Y."/>
            <person name="Yen J."/>
            <person name="Vogel J.H."/>
            <person name="Eyre T."/>
            <person name="Redmond S."/>
            <person name="Banerjee R."/>
            <person name="Chi J."/>
            <person name="Fu B."/>
            <person name="Langley E."/>
            <person name="Maguire S.F."/>
            <person name="Laird G.K."/>
            <person name="Lloyd D."/>
            <person name="Kenyon E."/>
            <person name="Donaldson S."/>
            <person name="Sehra H."/>
            <person name="Almeida-King J."/>
            <person name="Loveland J."/>
            <person name="Trevanion S."/>
            <person name="Jones M."/>
            <person name="Quail M."/>
            <person name="Willey D."/>
            <person name="Hunt A."/>
            <person name="Burton J."/>
            <person name="Sims S."/>
            <person name="McLay K."/>
            <person name="Plumb B."/>
            <person name="Davis J."/>
            <person name="Clee C."/>
            <person name="Oliver K."/>
            <person name="Clark R."/>
            <person name="Riddle C."/>
            <person name="Elliot D."/>
            <person name="Eliott D."/>
            <person name="Threadgold G."/>
            <person name="Harden G."/>
            <person name="Ware D."/>
            <person name="Begum S."/>
            <person name="Mortimore B."/>
            <person name="Mortimer B."/>
            <person name="Kerry G."/>
            <person name="Heath P."/>
            <person name="Phillimore B."/>
            <person name="Tracey A."/>
            <person name="Corby N."/>
            <person name="Dunn M."/>
            <person name="Johnson C."/>
            <person name="Wood J."/>
            <person name="Clark S."/>
            <person name="Pelan S."/>
            <person name="Griffiths G."/>
            <person name="Smith M."/>
            <person name="Glithero R."/>
            <person name="Howden P."/>
            <person name="Barker N."/>
            <person name="Lloyd C."/>
            <person name="Stevens C."/>
            <person name="Harley J."/>
            <person name="Holt K."/>
            <person name="Panagiotidis G."/>
            <person name="Lovell J."/>
            <person name="Beasley H."/>
            <person name="Henderson C."/>
            <person name="Gordon D."/>
            <person name="Auger K."/>
            <person name="Wright D."/>
            <person name="Collins J."/>
            <person name="Raisen C."/>
            <person name="Dyer L."/>
            <person name="Leung K."/>
            <person name="Robertson L."/>
            <person name="Ambridge K."/>
            <person name="Leongamornlert D."/>
            <person name="McGuire S."/>
            <person name="Gilderthorp R."/>
            <person name="Griffiths C."/>
            <person name="Manthravadi D."/>
            <person name="Nichol S."/>
            <person name="Barker G."/>
            <person name="Whitehead S."/>
            <person name="Kay M."/>
            <person name="Brown J."/>
            <person name="Murnane C."/>
            <person name="Gray E."/>
            <person name="Humphries M."/>
            <person name="Sycamore N."/>
            <person name="Barker D."/>
            <person name="Saunders D."/>
            <person name="Wallis J."/>
            <person name="Babbage A."/>
            <person name="Hammond S."/>
            <person name="Mashreghi-Mohammadi M."/>
            <person name="Barr L."/>
            <person name="Martin S."/>
            <person name="Wray P."/>
            <person name="Ellington A."/>
            <person name="Matthews N."/>
            <person name="Ellwood M."/>
            <person name="Woodmansey R."/>
            <person name="Clark G."/>
            <person name="Cooper J."/>
            <person name="Cooper J."/>
            <person name="Tromans A."/>
            <person name="Grafham D."/>
            <person name="Skuce C."/>
            <person name="Pandian R."/>
            <person name="Andrews R."/>
            <person name="Harrison E."/>
            <person name="Kimberley A."/>
            <person name="Garnett J."/>
            <person name="Fosker N."/>
            <person name="Hall R."/>
            <person name="Garner P."/>
            <person name="Kelly D."/>
            <person name="Bird C."/>
            <person name="Palmer S."/>
            <person name="Gehring I."/>
            <person name="Berger A."/>
            <person name="Dooley C.M."/>
            <person name="Ersan-Urun Z."/>
            <person name="Eser C."/>
            <person name="Geiger H."/>
            <person name="Geisler M."/>
            <person name="Karotki L."/>
            <person name="Kirn A."/>
            <person name="Konantz J."/>
            <person name="Konantz M."/>
            <person name="Oberlander M."/>
            <person name="Rudolph-Geiger S."/>
            <person name="Teucke M."/>
            <person name="Lanz C."/>
            <person name="Raddatz G."/>
            <person name="Osoegawa K."/>
            <person name="Zhu B."/>
            <person name="Rapp A."/>
            <person name="Widaa S."/>
            <person name="Langford C."/>
            <person name="Yang F."/>
            <person name="Schuster S.C."/>
            <person name="Carter N.P."/>
            <person name="Harrow J."/>
            <person name="Ning Z."/>
            <person name="Herrero J."/>
            <person name="Searle S.M."/>
            <person name="Enright A."/>
            <person name="Geisler R."/>
            <person name="Plasterk R.H."/>
            <person name="Lee C."/>
            <person name="Westerfield M."/>
            <person name="de Jong P.J."/>
            <person name="Zon L.I."/>
            <person name="Postlethwait J.H."/>
            <person name="Nusslein-Volhard C."/>
            <person name="Hubbard T.J."/>
            <person name="Roest Crollius H."/>
            <person name="Rogers J."/>
            <person name="Stemple D.L."/>
        </authorList>
    </citation>
    <scope>NUCLEOTIDE SEQUENCE [LARGE SCALE GENOMIC DNA]</scope>
    <source>
        <strain evidence="4 5">Tuebingen</strain>
    </source>
</reference>
<keyword evidence="5" id="KW-1185">Reference proteome</keyword>
<dbReference type="Pfam" id="PF00188">
    <property type="entry name" value="CAP"/>
    <property type="match status" value="3"/>
</dbReference>
<dbReference type="GeneTree" id="ENSGT00940000165492"/>
<sequence>MAGSSFEAEFLQVHNAYRKQHGAPPLTFNKNLCRSAQQWAEHLLSTKTLAHSNKGYGENLYYAWSSANKKLTGHEAVDSWYGEIKDYNFSRPGFSSKTGHFTQVVWKDTKELGVGLATDGNTIFVVGQYLPAGNIANAGYFEKNVLPTGSKLDQKSTGATHKVEQAHGSSGIHSNKVPSVPHIAEKPTPEGKAESSFEAEFLQTHNAYRKHHGAPPLTININLSRSAQKWAEHLLSIRTLMHSNGDHGENVYYAYNSANKKLTGREAVESWYNEIKEYNFSRPGFSSKTGHFTQVVWKDSKELGVGLATDGSTSFVVGQYLPGGNITNAGYFERNVLPGGSKVDLKATPPVDKVGQARGALSITSNLLPSSSHSVGPAPPKTHSPQSSHSESESLFQFRQSLLKAVNDYRRQHGAKPLSLCPVLSKEAQDWAAHLASIGALQNSRKGYGETLSYKWTSSMVPPTGKEVAENWYKDNVKYNFAIPGFQKGTGNFTQMIWRSSEQVGVGLGSDGKGMFITVAFYNPSGNITNPGFFQDNVRPSGR</sequence>
<feature type="domain" description="SCP" evidence="3">
    <location>
        <begin position="397"/>
        <end position="530"/>
    </location>
</feature>
<dbReference type="InterPro" id="IPR018244">
    <property type="entry name" value="Allrgn_V5/Tpx1_CS"/>
</dbReference>
<feature type="domain" description="SCP" evidence="3">
    <location>
        <begin position="5"/>
        <end position="137"/>
    </location>
</feature>
<reference evidence="6" key="10">
    <citation type="submission" date="2025-04" db="UniProtKB">
        <authorList>
            <consortium name="RefSeq"/>
        </authorList>
    </citation>
    <scope>IDENTIFICATION</scope>
    <source>
        <strain evidence="6">Tuebingen</strain>
    </source>
</reference>
<dbReference type="STRING" id="7955.ENSDARP00000118616"/>
<dbReference type="InterPro" id="IPR002413">
    <property type="entry name" value="V5_allergen-like"/>
</dbReference>
<dbReference type="AGR" id="ZFIN:ZDB-GENE-030131-4424"/>
<dbReference type="InterPro" id="IPR014044">
    <property type="entry name" value="CAP_dom"/>
</dbReference>
<evidence type="ECO:0000313" key="7">
    <source>
        <dbReference type="ZFIN" id="ZDB-GENE-030131-4424"/>
    </source>
</evidence>
<dbReference type="InterPro" id="IPR001283">
    <property type="entry name" value="CRISP-related"/>
</dbReference>
<evidence type="ECO:0000256" key="1">
    <source>
        <dbReference type="ARBA" id="ARBA00009923"/>
    </source>
</evidence>
<dbReference type="FunFam" id="3.40.33.10:FF:000002">
    <property type="entry name" value="Golgi-associated plant pathogenesis-related protein 1"/>
    <property type="match status" value="2"/>
</dbReference>
<dbReference type="EMBL" id="CR855258">
    <property type="status" value="NOT_ANNOTATED_CDS"/>
    <property type="molecule type" value="Genomic_DNA"/>
</dbReference>
<dbReference type="Proteomes" id="UP000000437">
    <property type="component" value="Chromosome 5"/>
</dbReference>
<dbReference type="AlphaFoldDB" id="A0A8M9QEP8"/>
<feature type="region of interest" description="Disordered" evidence="2">
    <location>
        <begin position="151"/>
        <end position="190"/>
    </location>
</feature>
<dbReference type="SMART" id="SM00198">
    <property type="entry name" value="SCP"/>
    <property type="match status" value="3"/>
</dbReference>
<reference evidence="6" key="3">
    <citation type="journal article" date="2006" name="Gene Expr. Patterns">
        <title>Characterization of retinoid-X receptor genes rxra, rxrba, rxrbb and rxrg during zebrafish development.</title>
        <authorList>
            <person name="Tallafuss A."/>
            <person name="Hale L.A."/>
            <person name="Yan Y.L."/>
            <person name="Dudley L."/>
            <person name="Eisen J.S."/>
            <person name="Postlethwait J.H."/>
        </authorList>
    </citation>
    <scope>NUCLEOTIDE SEQUENCE</scope>
    <source>
        <strain evidence="6">Tuebingen</strain>
    </source>
</reference>
<dbReference type="SUPFAM" id="SSF55797">
    <property type="entry name" value="PR-1-like"/>
    <property type="match status" value="3"/>
</dbReference>
<gene>
    <name evidence="4 6 7" type="primary">glipr2</name>
    <name evidence="6" type="synonym">fd05a10</name>
    <name evidence="6" type="synonym">im:6795575</name>
    <name evidence="6" type="synonym">si:dkey-2n12.1</name>
    <name evidence="6" type="synonym">wu:fd05a10</name>
</gene>
<feature type="region of interest" description="Disordered" evidence="2">
    <location>
        <begin position="366"/>
        <end position="391"/>
    </location>
</feature>
<dbReference type="SMR" id="A0A8M9QEP8"/>